<dbReference type="RefSeq" id="WP_170301786.1">
    <property type="nucleotide sequence ID" value="NZ_CP062806.1"/>
</dbReference>
<dbReference type="InterPro" id="IPR049468">
    <property type="entry name" value="Restrct_endonuc-II-like_dom"/>
</dbReference>
<evidence type="ECO:0000259" key="2">
    <source>
        <dbReference type="Pfam" id="PF18741"/>
    </source>
</evidence>
<dbReference type="InterPro" id="IPR011335">
    <property type="entry name" value="Restrct_endonuc-II-like"/>
</dbReference>
<proteinExistence type="predicted"/>
<organism evidence="3 4">
    <name type="scientific">Cupriavidus basilensis</name>
    <dbReference type="NCBI Taxonomy" id="68895"/>
    <lineage>
        <taxon>Bacteria</taxon>
        <taxon>Pseudomonadati</taxon>
        <taxon>Pseudomonadota</taxon>
        <taxon>Betaproteobacteria</taxon>
        <taxon>Burkholderiales</taxon>
        <taxon>Burkholderiaceae</taxon>
        <taxon>Cupriavidus</taxon>
    </lineage>
</organism>
<dbReference type="GeneID" id="98406841"/>
<feature type="transmembrane region" description="Helical" evidence="1">
    <location>
        <begin position="12"/>
        <end position="38"/>
    </location>
</feature>
<dbReference type="Pfam" id="PF18741">
    <property type="entry name" value="MTES_1575"/>
    <property type="match status" value="1"/>
</dbReference>
<dbReference type="AlphaFoldDB" id="A0A7M2HB03"/>
<evidence type="ECO:0000313" key="3">
    <source>
        <dbReference type="EMBL" id="QOT82144.1"/>
    </source>
</evidence>
<keyword evidence="1" id="KW-1133">Transmembrane helix</keyword>
<feature type="domain" description="Restriction endonuclease type II-like" evidence="2">
    <location>
        <begin position="101"/>
        <end position="181"/>
    </location>
</feature>
<gene>
    <name evidence="3" type="ORF">F7R26_038380</name>
</gene>
<accession>A0A7M2HB03</accession>
<name>A0A7M2HB03_9BURK</name>
<keyword evidence="1" id="KW-0812">Transmembrane</keyword>
<sequence>MKNNTIVVRAVLIPVLLLGGIAFPFLLLLAAFVAWTLWQDLTGPKASEPDPNAWYVLRHTAGPDDPNWKSYFTPVCESPAETAFLEAMITAFALVPDKGVLKGPGVTLDLQVKIPPYRADFVANGKLVIEVDGAAYHSSQEAIERDGDRDAVLVAKGYQVVRIPARVVFASPQQAIRSVQAGLNSLRKAQASQEIADQQAPRTSLKSMFSSAGKAISDVTDYVERASAVQAATEHARAQFESEKTVIGIAVQTAQRRLKVEAFCAQSEEHRKQFQESYDRIEMRLEHKEMPTIHIEPIAAPALHADPVINEAIQSAYQHLIQDRTEYFAKIRDSLRGEDAMRPLVQESLAKYGCASCWVHIC</sequence>
<geneLocation type="plasmid" evidence="3 4">
    <name>pRK1-2</name>
</geneLocation>
<dbReference type="SUPFAM" id="SSF52980">
    <property type="entry name" value="Restriction endonuclease-like"/>
    <property type="match status" value="1"/>
</dbReference>
<dbReference type="Gene3D" id="3.40.960.10">
    <property type="entry name" value="VSR Endonuclease"/>
    <property type="match status" value="1"/>
</dbReference>
<keyword evidence="3" id="KW-0614">Plasmid</keyword>
<evidence type="ECO:0000256" key="1">
    <source>
        <dbReference type="SAM" id="Phobius"/>
    </source>
</evidence>
<evidence type="ECO:0000313" key="4">
    <source>
        <dbReference type="Proteomes" id="UP000397656"/>
    </source>
</evidence>
<reference evidence="3 4" key="1">
    <citation type="submission" date="2020-10" db="EMBL/GenBank/DDBJ databases">
        <title>Complete genome sequence of Cupriavidus basilensis CCUG 49340T.</title>
        <authorList>
            <person name="Salva-Serra F."/>
            <person name="Donoso R.A."/>
            <person name="Cho K.H."/>
            <person name="Yoo J.A."/>
            <person name="Lee K."/>
            <person name="Yoon S.-H."/>
            <person name="Perez-Pantoja D."/>
            <person name="Moore E.R.B."/>
        </authorList>
    </citation>
    <scope>NUCLEOTIDE SEQUENCE [LARGE SCALE GENOMIC DNA]</scope>
    <source>
        <strain evidence="4">CCUG 49340</strain>
        <plasmid evidence="3 4">pRK1-2</plasmid>
    </source>
</reference>
<dbReference type="Proteomes" id="UP000397656">
    <property type="component" value="Plasmid pRK1-2"/>
</dbReference>
<dbReference type="EMBL" id="CP062806">
    <property type="protein sequence ID" value="QOT82144.1"/>
    <property type="molecule type" value="Genomic_DNA"/>
</dbReference>
<protein>
    <submittedName>
        <fullName evidence="3">DUF559 domain-containing protein</fullName>
    </submittedName>
</protein>
<keyword evidence="1" id="KW-0472">Membrane</keyword>